<dbReference type="OrthoDB" id="2993351at2759"/>
<accession>A0A2T3Z1D3</accession>
<dbReference type="PANTHER" id="PTHR40780:SF2">
    <property type="entry name" value="DUF3669 DOMAIN-CONTAINING PROTEIN"/>
    <property type="match status" value="1"/>
</dbReference>
<dbReference type="InterPro" id="IPR022137">
    <property type="entry name" value="Znf_prot_DUF3669"/>
</dbReference>
<dbReference type="EMBL" id="KZ679265">
    <property type="protein sequence ID" value="PTB38613.1"/>
    <property type="molecule type" value="Genomic_DNA"/>
</dbReference>
<evidence type="ECO:0000259" key="1">
    <source>
        <dbReference type="Pfam" id="PF12417"/>
    </source>
</evidence>
<dbReference type="Proteomes" id="UP000240493">
    <property type="component" value="Unassembled WGS sequence"/>
</dbReference>
<proteinExistence type="predicted"/>
<protein>
    <recommendedName>
        <fullName evidence="1">DUF3669 domain-containing protein</fullName>
    </recommendedName>
</protein>
<reference evidence="2 3" key="1">
    <citation type="submission" date="2016-07" db="EMBL/GenBank/DDBJ databases">
        <title>Multiple horizontal gene transfer events from other fungi enriched the ability of initially mycotrophic Trichoderma (Ascomycota) to feed on dead plant biomass.</title>
        <authorList>
            <consortium name="DOE Joint Genome Institute"/>
            <person name="Aerts A."/>
            <person name="Atanasova L."/>
            <person name="Chenthamara K."/>
            <person name="Zhang J."/>
            <person name="Grujic M."/>
            <person name="Henrissat B."/>
            <person name="Kuo A."/>
            <person name="Salamov A."/>
            <person name="Lipzen A."/>
            <person name="Labutti K."/>
            <person name="Barry K."/>
            <person name="Miao Y."/>
            <person name="Rahimi M.J."/>
            <person name="Shen Q."/>
            <person name="Grigoriev I.V."/>
            <person name="Kubicek C.P."/>
            <person name="Druzhinina I.S."/>
        </authorList>
    </citation>
    <scope>NUCLEOTIDE SEQUENCE [LARGE SCALE GENOMIC DNA]</scope>
    <source>
        <strain evidence="2 3">CBS 433.97</strain>
    </source>
</reference>
<dbReference type="Pfam" id="PF12417">
    <property type="entry name" value="DUF3669"/>
    <property type="match status" value="1"/>
</dbReference>
<feature type="domain" description="DUF3669" evidence="1">
    <location>
        <begin position="311"/>
        <end position="379"/>
    </location>
</feature>
<gene>
    <name evidence="2" type="ORF">M441DRAFT_59874</name>
</gene>
<sequence>MPEIENATDQLSDLLDRHYSEIVEASAQISEGTPSRDILSRLLQPKSTISVTPTPIWINHGVLNRGIGYRKIGFGQCGLIFTIPGSSTVLKVSRPYFHEGLWNDFLCHLRIYAAFAKQTIRPSCRLPLVYSFIPKTDVTWWDAQKSLFTENSSTFPLPSMGLVSQRIPQLLRTLRHALIDFYCPKNLREDVRSNTINRDCLVRIYLGRRRNYNTPLPPNFSLRNYNLCLDQMLDLDLPVNEYAASIAETLAIIHWAAHVDAYDIEFVLGGEIGSANTQQATDFFSQQLHVLEQVEPGSAYDLSLRQRTTRIWVLDFNLCSRWSLETLLKRPEEVVNQLVLAFFENDPYYPLPEMESEVDREIWSTFSREYLHKANEILIQDSHYEETQHLPRYFIEQCVARERKNLALGLGHGHRDFKG</sequence>
<evidence type="ECO:0000313" key="3">
    <source>
        <dbReference type="Proteomes" id="UP000240493"/>
    </source>
</evidence>
<name>A0A2T3Z1D3_TRIA4</name>
<keyword evidence="3" id="KW-1185">Reference proteome</keyword>
<dbReference type="PANTHER" id="PTHR40780">
    <property type="entry name" value="DUF3669 DOMAIN-CONTAINING PROTEIN"/>
    <property type="match status" value="1"/>
</dbReference>
<dbReference type="AlphaFoldDB" id="A0A2T3Z1D3"/>
<organism evidence="2 3">
    <name type="scientific">Trichoderma asperellum (strain ATCC 204424 / CBS 433.97 / NBRC 101777)</name>
    <dbReference type="NCBI Taxonomy" id="1042311"/>
    <lineage>
        <taxon>Eukaryota</taxon>
        <taxon>Fungi</taxon>
        <taxon>Dikarya</taxon>
        <taxon>Ascomycota</taxon>
        <taxon>Pezizomycotina</taxon>
        <taxon>Sordariomycetes</taxon>
        <taxon>Hypocreomycetidae</taxon>
        <taxon>Hypocreales</taxon>
        <taxon>Hypocreaceae</taxon>
        <taxon>Trichoderma</taxon>
    </lineage>
</organism>
<evidence type="ECO:0000313" key="2">
    <source>
        <dbReference type="EMBL" id="PTB38613.1"/>
    </source>
</evidence>